<feature type="DNA-binding region" description="H-T-H motif" evidence="3">
    <location>
        <begin position="38"/>
        <end position="57"/>
    </location>
</feature>
<gene>
    <name evidence="5" type="ORF">COD19_11020</name>
</gene>
<dbReference type="Gene3D" id="1.10.357.10">
    <property type="entry name" value="Tetracycline Repressor, domain 2"/>
    <property type="match status" value="1"/>
</dbReference>
<dbReference type="InterPro" id="IPR050624">
    <property type="entry name" value="HTH-type_Tx_Regulator"/>
</dbReference>
<evidence type="ECO:0000313" key="5">
    <source>
        <dbReference type="EMBL" id="PGU02848.1"/>
    </source>
</evidence>
<dbReference type="AlphaFoldDB" id="A0A2C1LWN1"/>
<dbReference type="PANTHER" id="PTHR43479">
    <property type="entry name" value="ACREF/ENVCD OPERON REPRESSOR-RELATED"/>
    <property type="match status" value="1"/>
</dbReference>
<dbReference type="InterPro" id="IPR009057">
    <property type="entry name" value="Homeodomain-like_sf"/>
</dbReference>
<evidence type="ECO:0000313" key="6">
    <source>
        <dbReference type="Proteomes" id="UP000225766"/>
    </source>
</evidence>
<dbReference type="EMBL" id="NUMG01000010">
    <property type="protein sequence ID" value="PGU02848.1"/>
    <property type="molecule type" value="Genomic_DNA"/>
</dbReference>
<sequence>MKSTEGQLDLRIRRTHKLLWESLFELMTQSKQRYSSITINQICDLAMVHRTTFYKHFEDKDALLAFGLKKYQEEAFKIPLLERLTKPFQVIEQFLHHKEIGKIVESQMNDKQFLNLIHYQTFEIKKQENQEFHRICKNHTIPIELIIEFHSGIITTLSTWWLQNRNNVSAKEMDRYFRQMINQDIFQFEREYMETFLV</sequence>
<dbReference type="GO" id="GO:0003677">
    <property type="term" value="F:DNA binding"/>
    <property type="evidence" value="ECO:0007669"/>
    <property type="project" value="UniProtKB-UniRule"/>
</dbReference>
<evidence type="ECO:0000256" key="2">
    <source>
        <dbReference type="ARBA" id="ARBA00023125"/>
    </source>
</evidence>
<accession>A0A2C1LWN1</accession>
<evidence type="ECO:0000256" key="3">
    <source>
        <dbReference type="PROSITE-ProRule" id="PRU00335"/>
    </source>
</evidence>
<protein>
    <submittedName>
        <fullName evidence="5">TetR family transcriptional regulator</fullName>
    </submittedName>
</protein>
<evidence type="ECO:0000259" key="4">
    <source>
        <dbReference type="PROSITE" id="PS50977"/>
    </source>
</evidence>
<feature type="domain" description="HTH tetR-type" evidence="4">
    <location>
        <begin position="13"/>
        <end position="75"/>
    </location>
</feature>
<dbReference type="PANTHER" id="PTHR43479:SF16">
    <property type="entry name" value="HTH TETR-TYPE DOMAIN-CONTAINING PROTEIN"/>
    <property type="match status" value="1"/>
</dbReference>
<proteinExistence type="predicted"/>
<dbReference type="RefSeq" id="WP_098882591.1">
    <property type="nucleotide sequence ID" value="NZ_NUMG01000010.1"/>
</dbReference>
<dbReference type="PROSITE" id="PS50977">
    <property type="entry name" value="HTH_TETR_2"/>
    <property type="match status" value="1"/>
</dbReference>
<keyword evidence="1" id="KW-0678">Repressor</keyword>
<comment type="caution">
    <text evidence="5">The sequence shown here is derived from an EMBL/GenBank/DDBJ whole genome shotgun (WGS) entry which is preliminary data.</text>
</comment>
<name>A0A2C1LWN1_BACCE</name>
<dbReference type="InterPro" id="IPR001647">
    <property type="entry name" value="HTH_TetR"/>
</dbReference>
<dbReference type="Proteomes" id="UP000225766">
    <property type="component" value="Unassembled WGS sequence"/>
</dbReference>
<evidence type="ECO:0000256" key="1">
    <source>
        <dbReference type="ARBA" id="ARBA00022491"/>
    </source>
</evidence>
<keyword evidence="2 3" id="KW-0238">DNA-binding</keyword>
<organism evidence="5 6">
    <name type="scientific">Bacillus cereus</name>
    <dbReference type="NCBI Taxonomy" id="1396"/>
    <lineage>
        <taxon>Bacteria</taxon>
        <taxon>Bacillati</taxon>
        <taxon>Bacillota</taxon>
        <taxon>Bacilli</taxon>
        <taxon>Bacillales</taxon>
        <taxon>Bacillaceae</taxon>
        <taxon>Bacillus</taxon>
        <taxon>Bacillus cereus group</taxon>
    </lineage>
</organism>
<dbReference type="SUPFAM" id="SSF46689">
    <property type="entry name" value="Homeodomain-like"/>
    <property type="match status" value="1"/>
</dbReference>
<reference evidence="5 6" key="1">
    <citation type="submission" date="2017-09" db="EMBL/GenBank/DDBJ databases">
        <title>Large-scale bioinformatics analysis of Bacillus genomes uncovers conserved roles of natural products in bacterial physiology.</title>
        <authorList>
            <consortium name="Agbiome Team Llc"/>
            <person name="Bleich R.M."/>
            <person name="Grubbs K.J."/>
            <person name="Santa Maria K.C."/>
            <person name="Allen S.E."/>
            <person name="Farag S."/>
            <person name="Shank E.A."/>
            <person name="Bowers A."/>
        </authorList>
    </citation>
    <scope>NUCLEOTIDE SEQUENCE [LARGE SCALE GENOMIC DNA]</scope>
    <source>
        <strain evidence="5 6">AFS040105</strain>
    </source>
</reference>